<sequence>MSDQTGNDSSGSDSSTGGTAGGGSTPDAGAVDARTVLVTGATGYIGGRLVPRLLDAGHRVKVLVRSPEKITGVPWFDDVEVVRSSLDDSSALEEALQGVDVLYYLVHSMAAGSGFEAKEKAMAQLVAGAAAAASVRRIVYLGGLHPRNTALSTHMRSREAVGEVFLSGPVDAIVFQAGVVIGSGSASFEMIRHLAETLPLMPAPSWVRNRIEAIAVRDVLYYLVGAAALTEPLNRTFDIGSRDVLTYAGMMKEYAAEAGLPPRPVLALPVPAPRLAGLWVALVTPIPLSMSVPLVQSLQHDAVSAEHDIDTYIKQPDGGLTGYRRAVALALGKERDGQVETIWANAGADADPLPSDPGWAGHRVYVDERTFASDVDPSHVWTIIEGIGGRNGWYSLPLAWSVRGWLDKLSGGAGLLRGRRHPHHLVAGEVVDWWRVERIERGRLLRLRAEMRAPGRAWLELCVEPDGTGSRYSQRAIFFPKGLSGRLYWLAVLPFHSIIFPAMSRNITAAARRLAAEEKSGVAEQGAGGPGAGEARPTP</sequence>
<protein>
    <submittedName>
        <fullName evidence="3">NAD-dependent epimerase/dehydratase family protein</fullName>
    </submittedName>
</protein>
<proteinExistence type="predicted"/>
<dbReference type="GO" id="GO:0005737">
    <property type="term" value="C:cytoplasm"/>
    <property type="evidence" value="ECO:0007669"/>
    <property type="project" value="TreeGrafter"/>
</dbReference>
<name>H0QMF5_ARTG1</name>
<dbReference type="Gene3D" id="3.40.50.720">
    <property type="entry name" value="NAD(P)-binding Rossmann-like Domain"/>
    <property type="match status" value="1"/>
</dbReference>
<organism evidence="3 4">
    <name type="scientific">Arthrobacter globiformis (strain ATCC 8010 / DSM 20124 / JCM 1332 / NBRC 12137 / NCIMB 8907 / NRRL B-2979 / 168)</name>
    <dbReference type="NCBI Taxonomy" id="1077972"/>
    <lineage>
        <taxon>Bacteria</taxon>
        <taxon>Bacillati</taxon>
        <taxon>Actinomycetota</taxon>
        <taxon>Actinomycetes</taxon>
        <taxon>Micrococcales</taxon>
        <taxon>Micrococcaceae</taxon>
        <taxon>Arthrobacter</taxon>
    </lineage>
</organism>
<reference evidence="3 4" key="1">
    <citation type="submission" date="2011-12" db="EMBL/GenBank/DDBJ databases">
        <title>Whole genome shotgun sequence of Arthrobacter globiformis NBRC 12137.</title>
        <authorList>
            <person name="Miyazawa S."/>
            <person name="Hosoyama A."/>
            <person name="Tsuchikane K."/>
            <person name="Katsumata H."/>
            <person name="Yamazaki S."/>
            <person name="Fujita N."/>
        </authorList>
    </citation>
    <scope>NUCLEOTIDE SEQUENCE [LARGE SCALE GENOMIC DNA]</scope>
    <source>
        <strain evidence="3 4">NBRC 12137</strain>
    </source>
</reference>
<dbReference type="GO" id="GO:0004029">
    <property type="term" value="F:aldehyde dehydrogenase (NAD+) activity"/>
    <property type="evidence" value="ECO:0007669"/>
    <property type="project" value="TreeGrafter"/>
</dbReference>
<feature type="compositionally biased region" description="Low complexity" evidence="1">
    <location>
        <begin position="1"/>
        <end position="17"/>
    </location>
</feature>
<dbReference type="Pfam" id="PF13460">
    <property type="entry name" value="NAD_binding_10"/>
    <property type="match status" value="1"/>
</dbReference>
<feature type="region of interest" description="Disordered" evidence="1">
    <location>
        <begin position="1"/>
        <end position="29"/>
    </location>
</feature>
<dbReference type="EMBL" id="BAEG01000054">
    <property type="protein sequence ID" value="GAB14006.1"/>
    <property type="molecule type" value="Genomic_DNA"/>
</dbReference>
<dbReference type="SUPFAM" id="SSF55961">
    <property type="entry name" value="Bet v1-like"/>
    <property type="match status" value="1"/>
</dbReference>
<evidence type="ECO:0000256" key="1">
    <source>
        <dbReference type="SAM" id="MobiDB-lite"/>
    </source>
</evidence>
<dbReference type="Pfam" id="PF11066">
    <property type="entry name" value="DUF2867"/>
    <property type="match status" value="1"/>
</dbReference>
<dbReference type="InterPro" id="IPR036291">
    <property type="entry name" value="NAD(P)-bd_dom_sf"/>
</dbReference>
<evidence type="ECO:0000313" key="3">
    <source>
        <dbReference type="EMBL" id="GAB14006.1"/>
    </source>
</evidence>
<keyword evidence="4" id="KW-1185">Reference proteome</keyword>
<evidence type="ECO:0000259" key="2">
    <source>
        <dbReference type="Pfam" id="PF13460"/>
    </source>
</evidence>
<evidence type="ECO:0000313" key="4">
    <source>
        <dbReference type="Proteomes" id="UP000003828"/>
    </source>
</evidence>
<dbReference type="SUPFAM" id="SSF51735">
    <property type="entry name" value="NAD(P)-binding Rossmann-fold domains"/>
    <property type="match status" value="1"/>
</dbReference>
<dbReference type="PANTHER" id="PTHR48079">
    <property type="entry name" value="PROTEIN YEEZ"/>
    <property type="match status" value="1"/>
</dbReference>
<dbReference type="InterPro" id="IPR016040">
    <property type="entry name" value="NAD(P)-bd_dom"/>
</dbReference>
<comment type="caution">
    <text evidence="3">The sequence shown here is derived from an EMBL/GenBank/DDBJ whole genome shotgun (WGS) entry which is preliminary data.</text>
</comment>
<feature type="region of interest" description="Disordered" evidence="1">
    <location>
        <begin position="518"/>
        <end position="539"/>
    </location>
</feature>
<accession>H0QMF5</accession>
<gene>
    <name evidence="3" type="ORF">ARGLB_054_00080</name>
</gene>
<dbReference type="AlphaFoldDB" id="H0QMF5"/>
<dbReference type="InterPro" id="IPR021295">
    <property type="entry name" value="DUF2867"/>
</dbReference>
<dbReference type="PANTHER" id="PTHR48079:SF6">
    <property type="entry name" value="NAD(P)-BINDING DOMAIN-CONTAINING PROTEIN-RELATED"/>
    <property type="match status" value="1"/>
</dbReference>
<dbReference type="STRING" id="1077972.ARGLB_054_00080"/>
<dbReference type="InterPro" id="IPR051783">
    <property type="entry name" value="NAD(P)-dependent_oxidoreduct"/>
</dbReference>
<dbReference type="Proteomes" id="UP000003828">
    <property type="component" value="Unassembled WGS sequence"/>
</dbReference>
<feature type="domain" description="NAD(P)-binding" evidence="2">
    <location>
        <begin position="40"/>
        <end position="147"/>
    </location>
</feature>
<dbReference type="eggNOG" id="COG0702">
    <property type="taxonomic scope" value="Bacteria"/>
</dbReference>